<evidence type="ECO:0000256" key="3">
    <source>
        <dbReference type="ARBA" id="ARBA00005842"/>
    </source>
</evidence>
<organism evidence="14 15">
    <name type="scientific">Heliorestis acidaminivorans</name>
    <dbReference type="NCBI Taxonomy" id="553427"/>
    <lineage>
        <taxon>Bacteria</taxon>
        <taxon>Bacillati</taxon>
        <taxon>Bacillota</taxon>
        <taxon>Clostridia</taxon>
        <taxon>Eubacteriales</taxon>
        <taxon>Heliobacteriaceae</taxon>
        <taxon>Heliorestis</taxon>
    </lineage>
</organism>
<dbReference type="InterPro" id="IPR027417">
    <property type="entry name" value="P-loop_NTPase"/>
</dbReference>
<evidence type="ECO:0000256" key="7">
    <source>
        <dbReference type="ARBA" id="ARBA00022840"/>
    </source>
</evidence>
<dbReference type="HAMAP" id="MF_00185">
    <property type="entry name" value="IPP_trans"/>
    <property type="match status" value="1"/>
</dbReference>
<dbReference type="PANTHER" id="PTHR11088:SF60">
    <property type="entry name" value="TRNA DIMETHYLALLYLTRANSFERASE"/>
    <property type="match status" value="1"/>
</dbReference>
<dbReference type="Pfam" id="PF01715">
    <property type="entry name" value="IPPT"/>
    <property type="match status" value="1"/>
</dbReference>
<keyword evidence="7 10" id="KW-0067">ATP-binding</keyword>
<evidence type="ECO:0000256" key="5">
    <source>
        <dbReference type="ARBA" id="ARBA00022694"/>
    </source>
</evidence>
<dbReference type="Gene3D" id="3.40.50.300">
    <property type="entry name" value="P-loop containing nucleotide triphosphate hydrolases"/>
    <property type="match status" value="1"/>
</dbReference>
<evidence type="ECO:0000313" key="14">
    <source>
        <dbReference type="EMBL" id="KAB2954209.1"/>
    </source>
</evidence>
<evidence type="ECO:0000256" key="13">
    <source>
        <dbReference type="RuleBase" id="RU003785"/>
    </source>
</evidence>
<proteinExistence type="inferred from homology"/>
<evidence type="ECO:0000256" key="2">
    <source>
        <dbReference type="ARBA" id="ARBA00003213"/>
    </source>
</evidence>
<dbReference type="OrthoDB" id="9776390at2"/>
<keyword evidence="15" id="KW-1185">Reference proteome</keyword>
<evidence type="ECO:0000256" key="9">
    <source>
        <dbReference type="ARBA" id="ARBA00049563"/>
    </source>
</evidence>
<protein>
    <recommendedName>
        <fullName evidence="10">tRNA dimethylallyltransferase</fullName>
        <ecNumber evidence="10">2.5.1.75</ecNumber>
    </recommendedName>
    <alternativeName>
        <fullName evidence="10">Dimethylallyl diphosphate:tRNA dimethylallyltransferase</fullName>
        <shortName evidence="10">DMAPP:tRNA dimethylallyltransferase</shortName>
        <shortName evidence="10">DMATase</shortName>
    </alternativeName>
    <alternativeName>
        <fullName evidence="10">Isopentenyl-diphosphate:tRNA isopentenyltransferase</fullName>
        <shortName evidence="10">IPP transferase</shortName>
        <shortName evidence="10">IPPT</shortName>
        <shortName evidence="10">IPTase</shortName>
    </alternativeName>
</protein>
<comment type="catalytic activity">
    <reaction evidence="9 10 11">
        <text>adenosine(37) in tRNA + dimethylallyl diphosphate = N(6)-dimethylallyladenosine(37) in tRNA + diphosphate</text>
        <dbReference type="Rhea" id="RHEA:26482"/>
        <dbReference type="Rhea" id="RHEA-COMP:10162"/>
        <dbReference type="Rhea" id="RHEA-COMP:10375"/>
        <dbReference type="ChEBI" id="CHEBI:33019"/>
        <dbReference type="ChEBI" id="CHEBI:57623"/>
        <dbReference type="ChEBI" id="CHEBI:74411"/>
        <dbReference type="ChEBI" id="CHEBI:74415"/>
        <dbReference type="EC" id="2.5.1.75"/>
    </reaction>
</comment>
<evidence type="ECO:0000256" key="4">
    <source>
        <dbReference type="ARBA" id="ARBA00022679"/>
    </source>
</evidence>
<keyword evidence="8 10" id="KW-0460">Magnesium</keyword>
<feature type="binding site" evidence="10">
    <location>
        <begin position="28"/>
        <end position="33"/>
    </location>
    <ligand>
        <name>substrate</name>
    </ligand>
</feature>
<dbReference type="EC" id="2.5.1.75" evidence="10"/>
<dbReference type="NCBIfam" id="TIGR00174">
    <property type="entry name" value="miaA"/>
    <property type="match status" value="1"/>
</dbReference>
<name>A0A6I0EWP1_9FIRM</name>
<evidence type="ECO:0000256" key="6">
    <source>
        <dbReference type="ARBA" id="ARBA00022741"/>
    </source>
</evidence>
<comment type="cofactor">
    <cofactor evidence="1 10">
        <name>Mg(2+)</name>
        <dbReference type="ChEBI" id="CHEBI:18420"/>
    </cofactor>
</comment>
<feature type="binding site" evidence="10">
    <location>
        <begin position="26"/>
        <end position="33"/>
    </location>
    <ligand>
        <name>ATP</name>
        <dbReference type="ChEBI" id="CHEBI:30616"/>
    </ligand>
</feature>
<comment type="caution">
    <text evidence="10">Lacks conserved residue(s) required for the propagation of feature annotation.</text>
</comment>
<dbReference type="SUPFAM" id="SSF52540">
    <property type="entry name" value="P-loop containing nucleoside triphosphate hydrolases"/>
    <property type="match status" value="1"/>
</dbReference>
<comment type="subunit">
    <text evidence="10">Monomer.</text>
</comment>
<dbReference type="GO" id="GO:0005524">
    <property type="term" value="F:ATP binding"/>
    <property type="evidence" value="ECO:0007669"/>
    <property type="project" value="UniProtKB-UniRule"/>
</dbReference>
<dbReference type="InterPro" id="IPR039657">
    <property type="entry name" value="Dimethylallyltransferase"/>
</dbReference>
<feature type="site" description="Interaction with substrate tRNA" evidence="10">
    <location>
        <position position="140"/>
    </location>
</feature>
<sequence>MVTGKGSDHLVGDREADLHPLVLIIGPTAVGKSGLAIELAERIGGEIISGDSMQVYRAMDIGTAKVSLEERRGIPHHLIDIINPDEPYSVADFQKQCTELIPAIVARGNFPILVGGTGLYVRSVIAHYEFAEEAKDIELRARLEKEADEIGLEEIHKKLAQVDAESALRIHINDRKRIIRALEVFYLTGKKQSEFHYAASIKKPKYNFVALGLTMERSLLYRRIDLRAQNMIESGLVDEVKGLLAKGYQSDLPSMQGLGYRQITPYLNGDYDLSQALYLLQRDTRRYAKRQLTWFRRESSIEWFAVDQLGEGRLIEESERTIRRALTGL</sequence>
<dbReference type="FunFam" id="1.10.20.140:FF:000001">
    <property type="entry name" value="tRNA dimethylallyltransferase"/>
    <property type="match status" value="1"/>
</dbReference>
<evidence type="ECO:0000256" key="8">
    <source>
        <dbReference type="ARBA" id="ARBA00022842"/>
    </source>
</evidence>
<evidence type="ECO:0000256" key="12">
    <source>
        <dbReference type="RuleBase" id="RU003784"/>
    </source>
</evidence>
<dbReference type="Proteomes" id="UP000468766">
    <property type="component" value="Unassembled WGS sequence"/>
</dbReference>
<comment type="similarity">
    <text evidence="3 10 13">Belongs to the IPP transferase family.</text>
</comment>
<comment type="function">
    <text evidence="2 10 12">Catalyzes the transfer of a dimethylallyl group onto the adenine at position 37 in tRNAs that read codons beginning with uridine, leading to the formation of N6-(dimethylallyl)adenosine (i(6)A).</text>
</comment>
<dbReference type="AlphaFoldDB" id="A0A6I0EWP1"/>
<feature type="region of interest" description="Interaction with substrate tRNA" evidence="10">
    <location>
        <begin position="51"/>
        <end position="54"/>
    </location>
</feature>
<keyword evidence="6 10" id="KW-0547">Nucleotide-binding</keyword>
<keyword evidence="4 10" id="KW-0808">Transferase</keyword>
<dbReference type="Gene3D" id="1.10.20.140">
    <property type="match status" value="1"/>
</dbReference>
<dbReference type="InterPro" id="IPR018022">
    <property type="entry name" value="IPT"/>
</dbReference>
<accession>A0A6I0EWP1</accession>
<dbReference type="PANTHER" id="PTHR11088">
    <property type="entry name" value="TRNA DIMETHYLALLYLTRANSFERASE"/>
    <property type="match status" value="1"/>
</dbReference>
<dbReference type="GO" id="GO:0052381">
    <property type="term" value="F:tRNA dimethylallyltransferase activity"/>
    <property type="evidence" value="ECO:0007669"/>
    <property type="project" value="UniProtKB-UniRule"/>
</dbReference>
<gene>
    <name evidence="10 14" type="primary">miaA</name>
    <name evidence="14" type="ORF">F9B85_00470</name>
</gene>
<dbReference type="GO" id="GO:0006400">
    <property type="term" value="P:tRNA modification"/>
    <property type="evidence" value="ECO:0007669"/>
    <property type="project" value="TreeGrafter"/>
</dbReference>
<comment type="caution">
    <text evidence="14">The sequence shown here is derived from an EMBL/GenBank/DDBJ whole genome shotgun (WGS) entry which is preliminary data.</text>
</comment>
<evidence type="ECO:0000313" key="15">
    <source>
        <dbReference type="Proteomes" id="UP000468766"/>
    </source>
</evidence>
<evidence type="ECO:0000256" key="11">
    <source>
        <dbReference type="RuleBase" id="RU003783"/>
    </source>
</evidence>
<reference evidence="14 15" key="1">
    <citation type="submission" date="2019-10" db="EMBL/GenBank/DDBJ databases">
        <title>Whole-genome sequence of the extremophile Heliorestis acidaminivorans DSM 24790.</title>
        <authorList>
            <person name="Kyndt J.A."/>
            <person name="Meyer T.E."/>
        </authorList>
    </citation>
    <scope>NUCLEOTIDE SEQUENCE [LARGE SCALE GENOMIC DNA]</scope>
    <source>
        <strain evidence="14 15">DSM 24790</strain>
    </source>
</reference>
<evidence type="ECO:0000256" key="10">
    <source>
        <dbReference type="HAMAP-Rule" id="MF_00185"/>
    </source>
</evidence>
<dbReference type="EMBL" id="WBXO01000001">
    <property type="protein sequence ID" value="KAB2954209.1"/>
    <property type="molecule type" value="Genomic_DNA"/>
</dbReference>
<feature type="site" description="Interaction with substrate tRNA" evidence="10">
    <location>
        <position position="117"/>
    </location>
</feature>
<keyword evidence="5 10" id="KW-0819">tRNA processing</keyword>
<evidence type="ECO:0000256" key="1">
    <source>
        <dbReference type="ARBA" id="ARBA00001946"/>
    </source>
</evidence>